<sequence>MKRIILLLLVIGVLFLVACGQEDTKEAASATDEKVIKVGAVPDGFPVSYKEDDDLKGFSVDIIKEIAKEAGYEVEWVTSDWNGVLANLQSGKVDTAINFAATPERGETYNFTEPYYSSKAVIATAEKNDTLNEVEDIKGKDIASMMGTNFENVLAAEFPDLNYELITYESNDVVYTDIASGKIDGLIYGREQLLAQISERELPLRIVGEPFGDQPVALPFQKNEENDALIEELNEATVRLKENGKFSEISLEYFDVDLLEDEK</sequence>
<keyword evidence="2" id="KW-0564">Palmitate</keyword>
<reference evidence="5" key="1">
    <citation type="journal article" date="2021" name="PeerJ">
        <title>Extensive microbial diversity within the chicken gut microbiome revealed by metagenomics and culture.</title>
        <authorList>
            <person name="Gilroy R."/>
            <person name="Ravi A."/>
            <person name="Getino M."/>
            <person name="Pursley I."/>
            <person name="Horton D.L."/>
            <person name="Alikhan N.F."/>
            <person name="Baker D."/>
            <person name="Gharbi K."/>
            <person name="Hall N."/>
            <person name="Watson M."/>
            <person name="Adriaenssens E.M."/>
            <person name="Foster-Nyarko E."/>
            <person name="Jarju S."/>
            <person name="Secka A."/>
            <person name="Antonio M."/>
            <person name="Oren A."/>
            <person name="Chaudhuri R.R."/>
            <person name="La Ragione R."/>
            <person name="Hildebrand F."/>
            <person name="Pallen M.J."/>
        </authorList>
    </citation>
    <scope>NUCLEOTIDE SEQUENCE</scope>
    <source>
        <strain evidence="5">CHK169-2315</strain>
    </source>
</reference>
<name>A0A9D1PNE1_9BACI</name>
<evidence type="ECO:0000313" key="6">
    <source>
        <dbReference type="Proteomes" id="UP000823937"/>
    </source>
</evidence>
<keyword evidence="1" id="KW-0732">Signal</keyword>
<evidence type="ECO:0000259" key="4">
    <source>
        <dbReference type="SMART" id="SM00062"/>
    </source>
</evidence>
<accession>A0A9D1PNE1</accession>
<dbReference type="Gene3D" id="3.40.190.10">
    <property type="entry name" value="Periplasmic binding protein-like II"/>
    <property type="match status" value="2"/>
</dbReference>
<evidence type="ECO:0000256" key="3">
    <source>
        <dbReference type="ARBA" id="ARBA00023288"/>
    </source>
</evidence>
<feature type="domain" description="Solute-binding protein family 3/N-terminal" evidence="4">
    <location>
        <begin position="35"/>
        <end position="257"/>
    </location>
</feature>
<keyword evidence="3" id="KW-0449">Lipoprotein</keyword>
<evidence type="ECO:0000256" key="2">
    <source>
        <dbReference type="ARBA" id="ARBA00023139"/>
    </source>
</evidence>
<organism evidence="5 6">
    <name type="scientific">Candidatus Pseudogracilibacillus intestinigallinarum</name>
    <dbReference type="NCBI Taxonomy" id="2838742"/>
    <lineage>
        <taxon>Bacteria</taxon>
        <taxon>Bacillati</taxon>
        <taxon>Bacillota</taxon>
        <taxon>Bacilli</taxon>
        <taxon>Bacillales</taxon>
        <taxon>Bacillaceae</taxon>
        <taxon>Pseudogracilibacillus</taxon>
    </lineage>
</organism>
<dbReference type="EMBL" id="DXHX01000083">
    <property type="protein sequence ID" value="HIV74543.1"/>
    <property type="molecule type" value="Genomic_DNA"/>
</dbReference>
<gene>
    <name evidence="5" type="ORF">H9895_05605</name>
</gene>
<evidence type="ECO:0000256" key="1">
    <source>
        <dbReference type="ARBA" id="ARBA00022729"/>
    </source>
</evidence>
<dbReference type="PROSITE" id="PS51257">
    <property type="entry name" value="PROKAR_LIPOPROTEIN"/>
    <property type="match status" value="1"/>
</dbReference>
<dbReference type="Pfam" id="PF00497">
    <property type="entry name" value="SBP_bac_3"/>
    <property type="match status" value="1"/>
</dbReference>
<protein>
    <submittedName>
        <fullName evidence="5">Transporter substrate-binding domain-containing protein</fullName>
    </submittedName>
</protein>
<comment type="caution">
    <text evidence="5">The sequence shown here is derived from an EMBL/GenBank/DDBJ whole genome shotgun (WGS) entry which is preliminary data.</text>
</comment>
<dbReference type="SUPFAM" id="SSF53850">
    <property type="entry name" value="Periplasmic binding protein-like II"/>
    <property type="match status" value="1"/>
</dbReference>
<proteinExistence type="predicted"/>
<dbReference type="Proteomes" id="UP000823937">
    <property type="component" value="Unassembled WGS sequence"/>
</dbReference>
<evidence type="ECO:0000313" key="5">
    <source>
        <dbReference type="EMBL" id="HIV74543.1"/>
    </source>
</evidence>
<dbReference type="PANTHER" id="PTHR35936:SF19">
    <property type="entry name" value="AMINO-ACID-BINDING PROTEIN YXEM-RELATED"/>
    <property type="match status" value="1"/>
</dbReference>
<dbReference type="PANTHER" id="PTHR35936">
    <property type="entry name" value="MEMBRANE-BOUND LYTIC MUREIN TRANSGLYCOSYLASE F"/>
    <property type="match status" value="1"/>
</dbReference>
<reference evidence="5" key="2">
    <citation type="submission" date="2021-04" db="EMBL/GenBank/DDBJ databases">
        <authorList>
            <person name="Gilroy R."/>
        </authorList>
    </citation>
    <scope>NUCLEOTIDE SEQUENCE</scope>
    <source>
        <strain evidence="5">CHK169-2315</strain>
    </source>
</reference>
<dbReference type="SMART" id="SM00062">
    <property type="entry name" value="PBPb"/>
    <property type="match status" value="1"/>
</dbReference>
<dbReference type="InterPro" id="IPR001638">
    <property type="entry name" value="Solute-binding_3/MltF_N"/>
</dbReference>
<dbReference type="AlphaFoldDB" id="A0A9D1PNE1"/>